<name>A0A0M9GPS9_9HYPH</name>
<evidence type="ECO:0000256" key="2">
    <source>
        <dbReference type="ARBA" id="ARBA00003213"/>
    </source>
</evidence>
<dbReference type="Pfam" id="PF01715">
    <property type="entry name" value="IPPT"/>
    <property type="match status" value="1"/>
</dbReference>
<evidence type="ECO:0000256" key="1">
    <source>
        <dbReference type="ARBA" id="ARBA00001946"/>
    </source>
</evidence>
<dbReference type="AlphaFoldDB" id="A0A0M9GPS9"/>
<dbReference type="EMBL" id="JXMU01000001">
    <property type="protein sequence ID" value="KPB02977.1"/>
    <property type="molecule type" value="Genomic_DNA"/>
</dbReference>
<dbReference type="GO" id="GO:0052381">
    <property type="term" value="F:tRNA dimethylallyltransferase activity"/>
    <property type="evidence" value="ECO:0007669"/>
    <property type="project" value="UniProtKB-UniRule"/>
</dbReference>
<dbReference type="SUPFAM" id="SSF52540">
    <property type="entry name" value="P-loop containing nucleoside triphosphate hydrolases"/>
    <property type="match status" value="1"/>
</dbReference>
<keyword evidence="6 10" id="KW-0547">Nucleotide-binding</keyword>
<feature type="site" description="Interaction with substrate tRNA" evidence="10">
    <location>
        <position position="123"/>
    </location>
</feature>
<dbReference type="GO" id="GO:0005524">
    <property type="term" value="F:ATP binding"/>
    <property type="evidence" value="ECO:0007669"/>
    <property type="project" value="UniProtKB-UniRule"/>
</dbReference>
<accession>A0A0M9GPS9</accession>
<keyword evidence="4 10" id="KW-0808">Transferase</keyword>
<feature type="binding site" evidence="10">
    <location>
        <begin position="11"/>
        <end position="18"/>
    </location>
    <ligand>
        <name>ATP</name>
        <dbReference type="ChEBI" id="CHEBI:30616"/>
    </ligand>
</feature>
<evidence type="ECO:0000256" key="13">
    <source>
        <dbReference type="RuleBase" id="RU003785"/>
    </source>
</evidence>
<feature type="region of interest" description="Interaction with substrate tRNA" evidence="10">
    <location>
        <begin position="159"/>
        <end position="163"/>
    </location>
</feature>
<reference evidence="14 15" key="1">
    <citation type="submission" date="2015-01" db="EMBL/GenBank/DDBJ databases">
        <title>Ahrensia donghaiensis sp. nov., a novel dimethylsulphoniopropionate-cleavage bacterium isolated from seawater and emended descriptions of the genus Ahrensia and Ahrensia kielensis.</title>
        <authorList>
            <person name="Liu J."/>
        </authorList>
    </citation>
    <scope>NUCLEOTIDE SEQUENCE [LARGE SCALE GENOMIC DNA]</scope>
    <source>
        <strain evidence="14 15">LZD062</strain>
    </source>
</reference>
<dbReference type="Gene3D" id="3.40.50.300">
    <property type="entry name" value="P-loop containing nucleotide triphosphate hydrolases"/>
    <property type="match status" value="1"/>
</dbReference>
<evidence type="ECO:0000256" key="5">
    <source>
        <dbReference type="ARBA" id="ARBA00022694"/>
    </source>
</evidence>
<comment type="function">
    <text evidence="2 10 12">Catalyzes the transfer of a dimethylallyl group onto the adenine at position 37 in tRNAs that read codons beginning with uridine, leading to the formation of N6-(dimethylallyl)adenosine (i(6)A).</text>
</comment>
<comment type="similarity">
    <text evidence="3 10 13">Belongs to the IPP transferase family.</text>
</comment>
<dbReference type="STRING" id="1514904.SU32_00755"/>
<sequence length="291" mass="32333">MPWRNATLLAGPTASGKSSLALDIAQKKNGVIINTDSMQVYALLRVLTARPAVEDEKIVPHYLYGHIHPSEPYSTGNWLRDVEALLAALTSDRHVIFVGGTGLYFRALLGGLSPMPEVSDDVRQYWRERLNNEGAVSLHQVLTEKDAAVAKTLNPSDGQRIARALEVIDATGKSIGWWQNQKGFPLVDPGQAERLVIAPGRNILKQRIATRFDQMIDEGALAEVEALNSLGLSDSMPAMKAIGVQQLSDYIKGEKTLDEAIELSKIATRQYAKRQMTWFRNQLDDTWQRLE</sequence>
<comment type="catalytic activity">
    <reaction evidence="9 10 11">
        <text>adenosine(37) in tRNA + dimethylallyl diphosphate = N(6)-dimethylallyladenosine(37) in tRNA + diphosphate</text>
        <dbReference type="Rhea" id="RHEA:26482"/>
        <dbReference type="Rhea" id="RHEA-COMP:10162"/>
        <dbReference type="Rhea" id="RHEA-COMP:10375"/>
        <dbReference type="ChEBI" id="CHEBI:33019"/>
        <dbReference type="ChEBI" id="CHEBI:57623"/>
        <dbReference type="ChEBI" id="CHEBI:74411"/>
        <dbReference type="ChEBI" id="CHEBI:74415"/>
        <dbReference type="EC" id="2.5.1.75"/>
    </reaction>
</comment>
<evidence type="ECO:0000256" key="11">
    <source>
        <dbReference type="RuleBase" id="RU003783"/>
    </source>
</evidence>
<dbReference type="GO" id="GO:0006400">
    <property type="term" value="P:tRNA modification"/>
    <property type="evidence" value="ECO:0007669"/>
    <property type="project" value="TreeGrafter"/>
</dbReference>
<organism evidence="14 15">
    <name type="scientific">Ahrensia marina</name>
    <dbReference type="NCBI Taxonomy" id="1514904"/>
    <lineage>
        <taxon>Bacteria</taxon>
        <taxon>Pseudomonadati</taxon>
        <taxon>Pseudomonadota</taxon>
        <taxon>Alphaproteobacteria</taxon>
        <taxon>Hyphomicrobiales</taxon>
        <taxon>Ahrensiaceae</taxon>
        <taxon>Ahrensia</taxon>
    </lineage>
</organism>
<evidence type="ECO:0000256" key="4">
    <source>
        <dbReference type="ARBA" id="ARBA00022679"/>
    </source>
</evidence>
<dbReference type="EC" id="2.5.1.75" evidence="10"/>
<feature type="binding site" evidence="10">
    <location>
        <begin position="13"/>
        <end position="18"/>
    </location>
    <ligand>
        <name>substrate</name>
    </ligand>
</feature>
<dbReference type="PATRIC" id="fig|1514904.3.peg.154"/>
<protein>
    <recommendedName>
        <fullName evidence="10">tRNA dimethylallyltransferase</fullName>
        <ecNumber evidence="10">2.5.1.75</ecNumber>
    </recommendedName>
    <alternativeName>
        <fullName evidence="10">Dimethylallyl diphosphate:tRNA dimethylallyltransferase</fullName>
        <shortName evidence="10">DMAPP:tRNA dimethylallyltransferase</shortName>
        <shortName evidence="10">DMATase</shortName>
    </alternativeName>
    <alternativeName>
        <fullName evidence="10">Isopentenyl-diphosphate:tRNA isopentenyltransferase</fullName>
        <shortName evidence="10">IPP transferase</shortName>
        <shortName evidence="10">IPPT</shortName>
        <shortName evidence="10">IPTase</shortName>
    </alternativeName>
</protein>
<evidence type="ECO:0000256" key="9">
    <source>
        <dbReference type="ARBA" id="ARBA00049563"/>
    </source>
</evidence>
<evidence type="ECO:0000313" key="15">
    <source>
        <dbReference type="Proteomes" id="UP000038011"/>
    </source>
</evidence>
<dbReference type="Proteomes" id="UP000038011">
    <property type="component" value="Unassembled WGS sequence"/>
</dbReference>
<comment type="caution">
    <text evidence="10">Lacks conserved residue(s) required for the propagation of feature annotation.</text>
</comment>
<keyword evidence="5 10" id="KW-0819">tRNA processing</keyword>
<comment type="cofactor">
    <cofactor evidence="1 10">
        <name>Mg(2+)</name>
        <dbReference type="ChEBI" id="CHEBI:18420"/>
    </cofactor>
</comment>
<evidence type="ECO:0000313" key="14">
    <source>
        <dbReference type="EMBL" id="KPB02977.1"/>
    </source>
</evidence>
<evidence type="ECO:0000256" key="8">
    <source>
        <dbReference type="ARBA" id="ARBA00022842"/>
    </source>
</evidence>
<feature type="site" description="Interaction with substrate tRNA" evidence="10">
    <location>
        <position position="101"/>
    </location>
</feature>
<gene>
    <name evidence="10" type="primary">miaA</name>
    <name evidence="14" type="ORF">SU32_00755</name>
</gene>
<evidence type="ECO:0000256" key="3">
    <source>
        <dbReference type="ARBA" id="ARBA00005842"/>
    </source>
</evidence>
<dbReference type="InterPro" id="IPR039657">
    <property type="entry name" value="Dimethylallyltransferase"/>
</dbReference>
<dbReference type="NCBIfam" id="TIGR00174">
    <property type="entry name" value="miaA"/>
    <property type="match status" value="1"/>
</dbReference>
<feature type="region of interest" description="Interaction with substrate tRNA" evidence="10">
    <location>
        <begin position="36"/>
        <end position="39"/>
    </location>
</feature>
<dbReference type="InterPro" id="IPR027417">
    <property type="entry name" value="P-loop_NTPase"/>
</dbReference>
<proteinExistence type="inferred from homology"/>
<keyword evidence="8 10" id="KW-0460">Magnesium</keyword>
<evidence type="ECO:0000256" key="12">
    <source>
        <dbReference type="RuleBase" id="RU003784"/>
    </source>
</evidence>
<dbReference type="RefSeq" id="WP_053997556.1">
    <property type="nucleotide sequence ID" value="NZ_JXMU01000001.1"/>
</dbReference>
<evidence type="ECO:0000256" key="6">
    <source>
        <dbReference type="ARBA" id="ARBA00022741"/>
    </source>
</evidence>
<dbReference type="PANTHER" id="PTHR11088">
    <property type="entry name" value="TRNA DIMETHYLALLYLTRANSFERASE"/>
    <property type="match status" value="1"/>
</dbReference>
<dbReference type="HAMAP" id="MF_00185">
    <property type="entry name" value="IPP_trans"/>
    <property type="match status" value="1"/>
</dbReference>
<dbReference type="PANTHER" id="PTHR11088:SF60">
    <property type="entry name" value="TRNA DIMETHYLALLYLTRANSFERASE"/>
    <property type="match status" value="1"/>
</dbReference>
<evidence type="ECO:0000256" key="10">
    <source>
        <dbReference type="HAMAP-Rule" id="MF_00185"/>
    </source>
</evidence>
<comment type="caution">
    <text evidence="14">The sequence shown here is derived from an EMBL/GenBank/DDBJ whole genome shotgun (WGS) entry which is preliminary data.</text>
</comment>
<comment type="subunit">
    <text evidence="10">Monomer.</text>
</comment>
<dbReference type="InterPro" id="IPR018022">
    <property type="entry name" value="IPT"/>
</dbReference>
<evidence type="ECO:0000256" key="7">
    <source>
        <dbReference type="ARBA" id="ARBA00022840"/>
    </source>
</evidence>
<dbReference type="Gene3D" id="1.10.20.140">
    <property type="match status" value="1"/>
</dbReference>
<keyword evidence="7 10" id="KW-0067">ATP-binding</keyword>
<keyword evidence="15" id="KW-1185">Reference proteome</keyword>